<keyword evidence="1" id="KW-0723">Serine/threonine-protein kinase</keyword>
<proteinExistence type="predicted"/>
<evidence type="ECO:0000313" key="1">
    <source>
        <dbReference type="EMBL" id="KAK1141100.1"/>
    </source>
</evidence>
<sequence>MSFNSTQSYQSHAASHRPVAAYNPMAAANAPAGTFLPGTKVQVGGHRVVVDKYLSEGGFAHVYVVRLPQPIDGVDRAVLKRVAVPDKAALANMRTEVETMKKLKGHKHIVKYIDSHASQLQGGGFEVFLLMEFCSGGGLIDFMNTRLQNRLTEPEIIQIFSDVAEGVACMHYLKPPLLHRDLKVENVLISRQGRSSIYKLCDFGSTAPPRPAATSAAEGRLIEDDVQRHTTLQYRSPEMIDVYRKQPIDEKSDIWALGVLLYKLCYYTTPFEEVGQMAILNASFKFPAYPMFSDRLRMLISWMLKENPQKRPNIYEVLRESCHMQGKDVPIRDIYATRSTSEARRYQELPPSPTDAPQVGAVISPPIQETQTNIPEIAPMRRGRPTRPTTTSQHNSAKPSPSPFRGGPPSADPFAVLDSGSGQKSRNSTDEFTNRFPSLDHFNILHEKGGKFDFEPNAADAQQEDEDLARRLTNALADDAFVKRPASEKELPEPPVQRRPQPSPLKTRPTESFQEEPIRPQVPLHQPVPRKPAMVSTGTMTSPPSTPGLSEAKRPIYKFPSSDHQRRPSSQPWSGDNEQRPHRPSKAPSPSRSSSNLAPNPRVSADRISDFSSSSSRPSLDGLRPTNLDVDDPVSRSKSANGKSRPVSMHAGTKFESGRGSESARSSLDLPRPSYEMGVPLQHARTEADQNFDRANISSDIDYLRAREEESNRKREKRYSGSSKHTKRSSLSTLSLSGTKNRFAGRFGEAFRRFEQTNSDSKPQSPATEESPKPFMSVTTSEVVEPPAEISDDENDDISPEMRRELERRRLSQEEKRVANAAAEYRRQVAEGGSRGDTPRSLAIQGRVKNLLAEGNKPAPPPKTATGYGRYTDESTSALQAKQAEARPEPRLNTRNVVPASYGSPQTQPSPGADRWEAPSSLPRQETARTGAARPAAPPKPKNLRALGQEGVGGGDDRSPIMQEAPTTPGDDWEANFSRRYPSLSGLEMVETEIEAPKFHSLRTREV</sequence>
<keyword evidence="1" id="KW-0808">Transferase</keyword>
<protein>
    <submittedName>
        <fullName evidence="1">Ark- serine/threonine protein kinase</fullName>
        <ecNumber evidence="1">2.7.11.1</ecNumber>
    </submittedName>
</protein>
<keyword evidence="2" id="KW-1185">Reference proteome</keyword>
<dbReference type="EMBL" id="JAOPJF010000069">
    <property type="protein sequence ID" value="KAK1141100.1"/>
    <property type="molecule type" value="Genomic_DNA"/>
</dbReference>
<reference evidence="1 2" key="1">
    <citation type="journal article" date="2023" name="ACS Omega">
        <title>Identification of the Neoaspergillic Acid Biosynthesis Gene Cluster by Establishing an In Vitro CRISPR-Ribonucleoprotein Genetic System in Aspergillus melleus.</title>
        <authorList>
            <person name="Yuan B."/>
            <person name="Grau M.F."/>
            <person name="Murata R.M."/>
            <person name="Torok T."/>
            <person name="Venkateswaran K."/>
            <person name="Stajich J.E."/>
            <person name="Wang C.C.C."/>
        </authorList>
    </citation>
    <scope>NUCLEOTIDE SEQUENCE [LARGE SCALE GENOMIC DNA]</scope>
    <source>
        <strain evidence="1 2">IMV 1140</strain>
    </source>
</reference>
<organism evidence="1 2">
    <name type="scientific">Aspergillus melleus</name>
    <dbReference type="NCBI Taxonomy" id="138277"/>
    <lineage>
        <taxon>Eukaryota</taxon>
        <taxon>Fungi</taxon>
        <taxon>Dikarya</taxon>
        <taxon>Ascomycota</taxon>
        <taxon>Pezizomycotina</taxon>
        <taxon>Eurotiomycetes</taxon>
        <taxon>Eurotiomycetidae</taxon>
        <taxon>Eurotiales</taxon>
        <taxon>Aspergillaceae</taxon>
        <taxon>Aspergillus</taxon>
        <taxon>Aspergillus subgen. Circumdati</taxon>
    </lineage>
</organism>
<gene>
    <name evidence="1" type="primary">AKL1</name>
    <name evidence="1" type="ORF">N8T08_009375</name>
</gene>
<name>A0ACC3ATE6_9EURO</name>
<keyword evidence="1" id="KW-0418">Kinase</keyword>
<evidence type="ECO:0000313" key="2">
    <source>
        <dbReference type="Proteomes" id="UP001177260"/>
    </source>
</evidence>
<dbReference type="Proteomes" id="UP001177260">
    <property type="component" value="Unassembled WGS sequence"/>
</dbReference>
<accession>A0ACC3ATE6</accession>
<comment type="caution">
    <text evidence="1">The sequence shown here is derived from an EMBL/GenBank/DDBJ whole genome shotgun (WGS) entry which is preliminary data.</text>
</comment>
<dbReference type="EC" id="2.7.11.1" evidence="1"/>